<protein>
    <submittedName>
        <fullName evidence="2">Cupredoxin family copper-binding protein</fullName>
    </submittedName>
</protein>
<keyword evidence="3" id="KW-1185">Reference proteome</keyword>
<sequence length="93" mass="9532">MGPMGPTTPSAPAAANQVNIAGFAFSPSTLTVSKGTTVTWTNKDQAPHTVTGGGLNSPTLGNGATYSFTFKSTGTFNYICTIHPNMHGTVVVK</sequence>
<accession>A0ABP3I9G3</accession>
<dbReference type="EMBL" id="BAAABX010000014">
    <property type="protein sequence ID" value="GAA0394976.1"/>
    <property type="molecule type" value="Genomic_DNA"/>
</dbReference>
<dbReference type="CDD" id="cd13921">
    <property type="entry name" value="Amicyanin"/>
    <property type="match status" value="1"/>
</dbReference>
<dbReference type="PANTHER" id="PTHR36507">
    <property type="entry name" value="BLL1555 PROTEIN"/>
    <property type="match status" value="1"/>
</dbReference>
<dbReference type="PANTHER" id="PTHR36507:SF1">
    <property type="entry name" value="BLL1555 PROTEIN"/>
    <property type="match status" value="1"/>
</dbReference>
<evidence type="ECO:0000313" key="2">
    <source>
        <dbReference type="EMBL" id="GAA0394976.1"/>
    </source>
</evidence>
<dbReference type="InterPro" id="IPR008972">
    <property type="entry name" value="Cupredoxin"/>
</dbReference>
<evidence type="ECO:0000259" key="1">
    <source>
        <dbReference type="Pfam" id="PF13473"/>
    </source>
</evidence>
<dbReference type="InterPro" id="IPR028096">
    <property type="entry name" value="EfeO_Cupredoxin"/>
</dbReference>
<dbReference type="Gene3D" id="2.60.40.420">
    <property type="entry name" value="Cupredoxins - blue copper proteins"/>
    <property type="match status" value="1"/>
</dbReference>
<feature type="domain" description="EfeO-type cupredoxin-like" evidence="1">
    <location>
        <begin position="13"/>
        <end position="92"/>
    </location>
</feature>
<dbReference type="Pfam" id="PF13473">
    <property type="entry name" value="Cupredoxin_1"/>
    <property type="match status" value="1"/>
</dbReference>
<comment type="caution">
    <text evidence="2">The sequence shown here is derived from an EMBL/GenBank/DDBJ whole genome shotgun (WGS) entry which is preliminary data.</text>
</comment>
<name>A0ABP3I9G3_9ACTN</name>
<proteinExistence type="predicted"/>
<dbReference type="InterPro" id="IPR052721">
    <property type="entry name" value="ET_Amicyanin"/>
</dbReference>
<gene>
    <name evidence="2" type="ORF">GCM10010357_14920</name>
</gene>
<organism evidence="2 3">
    <name type="scientific">Streptomyces luteireticuli</name>
    <dbReference type="NCBI Taxonomy" id="173858"/>
    <lineage>
        <taxon>Bacteria</taxon>
        <taxon>Bacillati</taxon>
        <taxon>Actinomycetota</taxon>
        <taxon>Actinomycetes</taxon>
        <taxon>Kitasatosporales</taxon>
        <taxon>Streptomycetaceae</taxon>
        <taxon>Streptomyces</taxon>
    </lineage>
</organism>
<dbReference type="SUPFAM" id="SSF49503">
    <property type="entry name" value="Cupredoxins"/>
    <property type="match status" value="1"/>
</dbReference>
<dbReference type="Proteomes" id="UP001500879">
    <property type="component" value="Unassembled WGS sequence"/>
</dbReference>
<reference evidence="3" key="1">
    <citation type="journal article" date="2019" name="Int. J. Syst. Evol. Microbiol.">
        <title>The Global Catalogue of Microorganisms (GCM) 10K type strain sequencing project: providing services to taxonomists for standard genome sequencing and annotation.</title>
        <authorList>
            <consortium name="The Broad Institute Genomics Platform"/>
            <consortium name="The Broad Institute Genome Sequencing Center for Infectious Disease"/>
            <person name="Wu L."/>
            <person name="Ma J."/>
        </authorList>
    </citation>
    <scope>NUCLEOTIDE SEQUENCE [LARGE SCALE GENOMIC DNA]</scope>
    <source>
        <strain evidence="3">JCM 4788</strain>
    </source>
</reference>
<evidence type="ECO:0000313" key="3">
    <source>
        <dbReference type="Proteomes" id="UP001500879"/>
    </source>
</evidence>
<dbReference type="InterPro" id="IPR035668">
    <property type="entry name" value="Amicyanin"/>
</dbReference>